<evidence type="ECO:0000256" key="3">
    <source>
        <dbReference type="ARBA" id="ARBA00022801"/>
    </source>
</evidence>
<comment type="subcellular location">
    <subcellularLocation>
        <location evidence="1">Membrane</location>
        <topology evidence="1">Multi-pass membrane protein</topology>
    </subcellularLocation>
</comment>
<dbReference type="Pfam" id="PF05875">
    <property type="entry name" value="Ceramidase"/>
    <property type="match status" value="1"/>
</dbReference>
<proteinExistence type="predicted"/>
<keyword evidence="2 6" id="KW-0812">Transmembrane</keyword>
<keyword evidence="3" id="KW-0378">Hydrolase</keyword>
<keyword evidence="4 6" id="KW-1133">Transmembrane helix</keyword>
<evidence type="ECO:0000256" key="5">
    <source>
        <dbReference type="ARBA" id="ARBA00023136"/>
    </source>
</evidence>
<dbReference type="RefSeq" id="WP_254183354.1">
    <property type="nucleotide sequence ID" value="NZ_JANARS010000012.1"/>
</dbReference>
<feature type="transmembrane region" description="Helical" evidence="6">
    <location>
        <begin position="79"/>
        <end position="98"/>
    </location>
</feature>
<accession>A0ABT1L2G1</accession>
<sequence length="266" mass="28151">MPRPLTTTAGVAAGSTALLALAVTQGWLGPDVGRGGDFCERARDGLVLQPANSLSNLGFVVAGLLVAHHAQRRTAPPHGDHVMSTTVATFFACVVVLLGPGSAAMHATQSAWGGHLDLLSMYLVAGFAAAWAWVRWTRRGTASFVTAYVACVAACELVGLWPEPVPVVHHAGNLAFGVLLVVAVVLETLLWRRGETGRVLRHGVVALAAMLVAFTVWLLSNAGWCDPDSLLQGHAAWHLLGAVAAYWLYRLYASEHTRVPQALPST</sequence>
<gene>
    <name evidence="7" type="ORF">NCI01_20555</name>
</gene>
<evidence type="ECO:0000256" key="6">
    <source>
        <dbReference type="SAM" id="Phobius"/>
    </source>
</evidence>
<feature type="transmembrane region" description="Helical" evidence="6">
    <location>
        <begin position="173"/>
        <end position="191"/>
    </location>
</feature>
<evidence type="ECO:0000313" key="8">
    <source>
        <dbReference type="Proteomes" id="UP001204524"/>
    </source>
</evidence>
<feature type="transmembrane region" description="Helical" evidence="6">
    <location>
        <begin position="203"/>
        <end position="224"/>
    </location>
</feature>
<dbReference type="InterPro" id="IPR008901">
    <property type="entry name" value="ACER"/>
</dbReference>
<feature type="transmembrane region" description="Helical" evidence="6">
    <location>
        <begin position="118"/>
        <end position="134"/>
    </location>
</feature>
<dbReference type="Proteomes" id="UP001204524">
    <property type="component" value="Unassembled WGS sequence"/>
</dbReference>
<comment type="caution">
    <text evidence="7">The sequence shown here is derived from an EMBL/GenBank/DDBJ whole genome shotgun (WGS) entry which is preliminary data.</text>
</comment>
<name>A0ABT1L2G1_9ACTN</name>
<keyword evidence="8" id="KW-1185">Reference proteome</keyword>
<reference evidence="7 8" key="1">
    <citation type="submission" date="2022-06" db="EMBL/GenBank/DDBJ databases">
        <authorList>
            <person name="So Y."/>
        </authorList>
    </citation>
    <scope>NUCLEOTIDE SEQUENCE [LARGE SCALE GENOMIC DNA]</scope>
    <source>
        <strain evidence="7 8">STR3</strain>
    </source>
</reference>
<evidence type="ECO:0000256" key="4">
    <source>
        <dbReference type="ARBA" id="ARBA00022989"/>
    </source>
</evidence>
<protein>
    <submittedName>
        <fullName evidence="7">Ceramidase</fullName>
    </submittedName>
</protein>
<evidence type="ECO:0000313" key="7">
    <source>
        <dbReference type="EMBL" id="MCP3424198.1"/>
    </source>
</evidence>
<dbReference type="EMBL" id="JANARS010000012">
    <property type="protein sequence ID" value="MCP3424198.1"/>
    <property type="molecule type" value="Genomic_DNA"/>
</dbReference>
<evidence type="ECO:0000256" key="2">
    <source>
        <dbReference type="ARBA" id="ARBA00022692"/>
    </source>
</evidence>
<feature type="transmembrane region" description="Helical" evidence="6">
    <location>
        <begin position="230"/>
        <end position="249"/>
    </location>
</feature>
<feature type="transmembrane region" description="Helical" evidence="6">
    <location>
        <begin position="141"/>
        <end position="161"/>
    </location>
</feature>
<feature type="transmembrane region" description="Helical" evidence="6">
    <location>
        <begin position="46"/>
        <end position="67"/>
    </location>
</feature>
<evidence type="ECO:0000256" key="1">
    <source>
        <dbReference type="ARBA" id="ARBA00004141"/>
    </source>
</evidence>
<organism evidence="7 8">
    <name type="scientific">Nocardioides pinisoli</name>
    <dbReference type="NCBI Taxonomy" id="2950279"/>
    <lineage>
        <taxon>Bacteria</taxon>
        <taxon>Bacillati</taxon>
        <taxon>Actinomycetota</taxon>
        <taxon>Actinomycetes</taxon>
        <taxon>Propionibacteriales</taxon>
        <taxon>Nocardioidaceae</taxon>
        <taxon>Nocardioides</taxon>
    </lineage>
</organism>
<keyword evidence="5 6" id="KW-0472">Membrane</keyword>